<organism evidence="1 2">
    <name type="scientific">Carpinus fangiana</name>
    <dbReference type="NCBI Taxonomy" id="176857"/>
    <lineage>
        <taxon>Eukaryota</taxon>
        <taxon>Viridiplantae</taxon>
        <taxon>Streptophyta</taxon>
        <taxon>Embryophyta</taxon>
        <taxon>Tracheophyta</taxon>
        <taxon>Spermatophyta</taxon>
        <taxon>Magnoliopsida</taxon>
        <taxon>eudicotyledons</taxon>
        <taxon>Gunneridae</taxon>
        <taxon>Pentapetalae</taxon>
        <taxon>rosids</taxon>
        <taxon>fabids</taxon>
        <taxon>Fagales</taxon>
        <taxon>Betulaceae</taxon>
        <taxon>Carpinus</taxon>
    </lineage>
</organism>
<reference evidence="1 2" key="1">
    <citation type="submission" date="2019-06" db="EMBL/GenBank/DDBJ databases">
        <title>A chromosomal-level reference genome of Carpinus fangiana (Coryloideae, Betulaceae).</title>
        <authorList>
            <person name="Yang X."/>
            <person name="Wang Z."/>
            <person name="Zhang L."/>
            <person name="Hao G."/>
            <person name="Liu J."/>
            <person name="Yang Y."/>
        </authorList>
    </citation>
    <scope>NUCLEOTIDE SEQUENCE [LARGE SCALE GENOMIC DNA]</scope>
    <source>
        <strain evidence="1">Cfa_2016G</strain>
        <tissue evidence="1">Leaf</tissue>
    </source>
</reference>
<protein>
    <submittedName>
        <fullName evidence="1">Uncharacterized protein</fullName>
    </submittedName>
</protein>
<accession>A0A5N6QGX2</accession>
<evidence type="ECO:0000313" key="1">
    <source>
        <dbReference type="EMBL" id="KAE7997624.1"/>
    </source>
</evidence>
<gene>
    <name evidence="1" type="ORF">FH972_002240</name>
</gene>
<evidence type="ECO:0000313" key="2">
    <source>
        <dbReference type="Proteomes" id="UP000327013"/>
    </source>
</evidence>
<name>A0A5N6QGX2_9ROSI</name>
<keyword evidence="2" id="KW-1185">Reference proteome</keyword>
<sequence length="55" mass="6368">MLRLARIYQLFFTALLIASVFLSFFAEILFDCLQSSMLRRFVIGVGSNHRKLVVD</sequence>
<dbReference type="EMBL" id="CM017321">
    <property type="protein sequence ID" value="KAE7997624.1"/>
    <property type="molecule type" value="Genomic_DNA"/>
</dbReference>
<dbReference type="Proteomes" id="UP000327013">
    <property type="component" value="Chromosome 1"/>
</dbReference>
<dbReference type="AlphaFoldDB" id="A0A5N6QGX2"/>
<proteinExistence type="predicted"/>